<dbReference type="EMBL" id="JGDM01000075">
    <property type="protein sequence ID" value="EXZ43594.1"/>
    <property type="molecule type" value="Genomic_DNA"/>
</dbReference>
<dbReference type="AlphaFoldDB" id="A0A016A953"/>
<organism evidence="1 2">
    <name type="scientific">Bacteroides fragilis str. 2-F-2 #4</name>
    <dbReference type="NCBI Taxonomy" id="1339280"/>
    <lineage>
        <taxon>Bacteria</taxon>
        <taxon>Pseudomonadati</taxon>
        <taxon>Bacteroidota</taxon>
        <taxon>Bacteroidia</taxon>
        <taxon>Bacteroidales</taxon>
        <taxon>Bacteroidaceae</taxon>
        <taxon>Bacteroides</taxon>
    </lineage>
</organism>
<reference evidence="1 2" key="1">
    <citation type="submission" date="2014-02" db="EMBL/GenBank/DDBJ databases">
        <authorList>
            <person name="Sears C."/>
            <person name="Carroll K."/>
            <person name="Sack B.R."/>
            <person name="Qadri F."/>
            <person name="Myers L.L."/>
            <person name="Chung G.-T."/>
            <person name="Escheverria P."/>
            <person name="Fraser C.M."/>
            <person name="Sadzewicz L."/>
            <person name="Shefchek K.A."/>
            <person name="Tallon L."/>
            <person name="Das S.P."/>
            <person name="Daugherty S."/>
            <person name="Mongodin E.F."/>
        </authorList>
    </citation>
    <scope>NUCLEOTIDE SEQUENCE [LARGE SCALE GENOMIC DNA]</scope>
    <source>
        <strain evidence="1 2">2-F-2 #4</strain>
    </source>
</reference>
<gene>
    <name evidence="1" type="ORF">M076_3274</name>
</gene>
<evidence type="ECO:0000313" key="1">
    <source>
        <dbReference type="EMBL" id="EXZ43594.1"/>
    </source>
</evidence>
<protein>
    <submittedName>
        <fullName evidence="1">Uncharacterized protein</fullName>
    </submittedName>
</protein>
<accession>A0A016A953</accession>
<sequence length="39" mass="4689">MFYGRTQRSIKAKRYTSLIFKQVRKITPSYALFGKSIFR</sequence>
<dbReference type="Proteomes" id="UP000022272">
    <property type="component" value="Unassembled WGS sequence"/>
</dbReference>
<proteinExistence type="predicted"/>
<comment type="caution">
    <text evidence="1">The sequence shown here is derived from an EMBL/GenBank/DDBJ whole genome shotgun (WGS) entry which is preliminary data.</text>
</comment>
<evidence type="ECO:0000313" key="2">
    <source>
        <dbReference type="Proteomes" id="UP000022272"/>
    </source>
</evidence>
<name>A0A016A953_BACFG</name>